<accession>A0A4U1JDQ7</accession>
<dbReference type="OrthoDB" id="5504109at2"/>
<organism evidence="3 4">
    <name type="scientific">Polyangium fumosum</name>
    <dbReference type="NCBI Taxonomy" id="889272"/>
    <lineage>
        <taxon>Bacteria</taxon>
        <taxon>Pseudomonadati</taxon>
        <taxon>Myxococcota</taxon>
        <taxon>Polyangia</taxon>
        <taxon>Polyangiales</taxon>
        <taxon>Polyangiaceae</taxon>
        <taxon>Polyangium</taxon>
    </lineage>
</organism>
<feature type="region of interest" description="Disordered" evidence="1">
    <location>
        <begin position="18"/>
        <end position="52"/>
    </location>
</feature>
<evidence type="ECO:0000256" key="2">
    <source>
        <dbReference type="SAM" id="SignalP"/>
    </source>
</evidence>
<name>A0A4U1JDQ7_9BACT</name>
<evidence type="ECO:0000313" key="4">
    <source>
        <dbReference type="Proteomes" id="UP000309215"/>
    </source>
</evidence>
<dbReference type="AlphaFoldDB" id="A0A4U1JDQ7"/>
<sequence>MTRFAALAFPLAAQLASCASAPTEQTRGNPALSPREPAAAEVPKPAARAPSPLVRVAAPDKLPANLVIDGNVAEWGSLLPPPPAEKPPSADPNPRDAPSHLAFALTRDGAFVAADLAELSKDGIWLAFGFPPSAPAPSGGVEAHEARFERMFRLDKRGLFQVNEGGALVPVPGSVASMAFTARGMTIEARIPVAAYPRASAAPIPEVLVRAIAASTPTPPKASGDDRIRVAAPEPVAFEPHADLRAAVYRQNLAERRPFGLSYSPAAPDLLETARHPGKDTSSVVTSEHPLYVPERKLGEVEIGFSNAVLPSVAVFKGGEFVDLLDVADIGEEPMGIVERNKQIHVFSYSQTDTLDTAGTQAGWSVLAVGEDGSVSYPFNGETGVGRWEKVYEIHSDKFDWFGMRGVPREYADEETPRPIEILWRFDKPFGGYMPTTRPLTTLPAPRPKPKKKP</sequence>
<feature type="region of interest" description="Disordered" evidence="1">
    <location>
        <begin position="77"/>
        <end position="98"/>
    </location>
</feature>
<dbReference type="RefSeq" id="WP_136929564.1">
    <property type="nucleotide sequence ID" value="NZ_SSMQ01000012.1"/>
</dbReference>
<proteinExistence type="predicted"/>
<keyword evidence="2" id="KW-0732">Signal</keyword>
<dbReference type="EMBL" id="SSMQ01000012">
    <property type="protein sequence ID" value="TKD08967.1"/>
    <property type="molecule type" value="Genomic_DNA"/>
</dbReference>
<keyword evidence="4" id="KW-1185">Reference proteome</keyword>
<gene>
    <name evidence="3" type="ORF">E8A74_14390</name>
</gene>
<feature type="chain" id="PRO_5020607254" evidence="2">
    <location>
        <begin position="22"/>
        <end position="454"/>
    </location>
</feature>
<protein>
    <submittedName>
        <fullName evidence="3">Uncharacterized protein</fullName>
    </submittedName>
</protein>
<reference evidence="3 4" key="1">
    <citation type="submission" date="2019-04" db="EMBL/GenBank/DDBJ databases">
        <authorList>
            <person name="Li Y."/>
            <person name="Wang J."/>
        </authorList>
    </citation>
    <scope>NUCLEOTIDE SEQUENCE [LARGE SCALE GENOMIC DNA]</scope>
    <source>
        <strain evidence="3 4">DSM 14668</strain>
    </source>
</reference>
<feature type="compositionally biased region" description="Low complexity" evidence="1">
    <location>
        <begin position="34"/>
        <end position="50"/>
    </location>
</feature>
<feature type="compositionally biased region" description="Pro residues" evidence="1">
    <location>
        <begin position="79"/>
        <end position="91"/>
    </location>
</feature>
<feature type="signal peptide" evidence="2">
    <location>
        <begin position="1"/>
        <end position="21"/>
    </location>
</feature>
<comment type="caution">
    <text evidence="3">The sequence shown here is derived from an EMBL/GenBank/DDBJ whole genome shotgun (WGS) entry which is preliminary data.</text>
</comment>
<evidence type="ECO:0000313" key="3">
    <source>
        <dbReference type="EMBL" id="TKD08967.1"/>
    </source>
</evidence>
<evidence type="ECO:0000256" key="1">
    <source>
        <dbReference type="SAM" id="MobiDB-lite"/>
    </source>
</evidence>
<dbReference type="Proteomes" id="UP000309215">
    <property type="component" value="Unassembled WGS sequence"/>
</dbReference>